<dbReference type="OrthoDB" id="4233768at2"/>
<name>A0A1V0UCH7_STRVN</name>
<reference evidence="1 2" key="1">
    <citation type="submission" date="2017-03" db="EMBL/GenBank/DDBJ databases">
        <title>Complete Genome Sequence of a natural compounds producer, Streptomyces violaceus S21.</title>
        <authorList>
            <person name="Zhong C."/>
            <person name="Zhao Z."/>
            <person name="Fu J."/>
            <person name="Zong G."/>
            <person name="Qin R."/>
            <person name="Cao G."/>
        </authorList>
    </citation>
    <scope>NUCLEOTIDE SEQUENCE [LARGE SCALE GENOMIC DNA]</scope>
    <source>
        <strain evidence="1 2">S21</strain>
    </source>
</reference>
<dbReference type="AlphaFoldDB" id="A0A1V0UCH7"/>
<organism evidence="1 2">
    <name type="scientific">Streptomyces violaceoruber</name>
    <dbReference type="NCBI Taxonomy" id="1935"/>
    <lineage>
        <taxon>Bacteria</taxon>
        <taxon>Bacillati</taxon>
        <taxon>Actinomycetota</taxon>
        <taxon>Actinomycetes</taxon>
        <taxon>Kitasatosporales</taxon>
        <taxon>Streptomycetaceae</taxon>
        <taxon>Streptomyces</taxon>
        <taxon>Streptomyces violaceoruber group</taxon>
    </lineage>
</organism>
<protein>
    <submittedName>
        <fullName evidence="1">Uncharacterized protein</fullName>
    </submittedName>
</protein>
<dbReference type="RefSeq" id="WP_083192852.1">
    <property type="nucleotide sequence ID" value="NZ_CP020570.1"/>
</dbReference>
<dbReference type="STRING" id="1935.B1H20_17070"/>
<evidence type="ECO:0000313" key="2">
    <source>
        <dbReference type="Proteomes" id="UP000192445"/>
    </source>
</evidence>
<evidence type="ECO:0000313" key="1">
    <source>
        <dbReference type="EMBL" id="ARF62909.1"/>
    </source>
</evidence>
<gene>
    <name evidence="1" type="ORF">B1H20_17070</name>
</gene>
<proteinExistence type="predicted"/>
<accession>A0A1V0UCH7</accession>
<dbReference type="EMBL" id="CP020570">
    <property type="protein sequence ID" value="ARF62909.1"/>
    <property type="molecule type" value="Genomic_DNA"/>
</dbReference>
<dbReference type="Proteomes" id="UP000192445">
    <property type="component" value="Chromosome"/>
</dbReference>
<dbReference type="KEGG" id="svu:B1H20_17070"/>
<sequence>METSSWLGLLAVLITTIGTVLGTWLGRTKTTVQEIPAEGVDPAPAQPEGTWTVSPEMYRWFQDQMASMHGRIRTLEDAEAEARTRADRTDRLLGLALDHISQQDARLTAAGMPLVPMDPELVAARDAR</sequence>